<reference evidence="3" key="2">
    <citation type="submission" date="2018-10" db="UniProtKB">
        <authorList>
            <consortium name="EnsemblPlants"/>
        </authorList>
    </citation>
    <scope>IDENTIFICATION</scope>
</reference>
<accession>A0A3B6FYP0</accession>
<dbReference type="InterPro" id="IPR032675">
    <property type="entry name" value="LRR_dom_sf"/>
</dbReference>
<dbReference type="InterPro" id="IPR009072">
    <property type="entry name" value="Histone-fold"/>
</dbReference>
<reference evidence="3" key="1">
    <citation type="submission" date="2018-08" db="EMBL/GenBank/DDBJ databases">
        <authorList>
            <person name="Rossello M."/>
        </authorList>
    </citation>
    <scope>NUCLEOTIDE SEQUENCE [LARGE SCALE GENOMIC DNA]</scope>
    <source>
        <strain evidence="3">cv. Chinese Spring</strain>
    </source>
</reference>
<dbReference type="Gramene" id="TraesCAD_scaffold_125760_01G000100.1">
    <property type="protein sequence ID" value="TraesCAD_scaffold_125760_01G000100.1"/>
    <property type="gene ID" value="TraesCAD_scaffold_125760_01G000100"/>
</dbReference>
<dbReference type="RefSeq" id="XP_044351420.1">
    <property type="nucleotide sequence ID" value="XM_044495485.1"/>
</dbReference>
<dbReference type="Gene3D" id="1.20.1280.50">
    <property type="match status" value="1"/>
</dbReference>
<protein>
    <recommendedName>
        <fullName evidence="2">F-box domain-containing protein</fullName>
    </recommendedName>
</protein>
<keyword evidence="4" id="KW-1185">Reference proteome</keyword>
<proteinExistence type="predicted"/>
<dbReference type="Gene3D" id="1.10.20.10">
    <property type="entry name" value="Histone, subunit A"/>
    <property type="match status" value="1"/>
</dbReference>
<sequence length="473" mass="53804">MAGPPASPSGDGGIGDGRDVFVPVAGITRIMGKVILPDGKIDEGAVRELASEFITRRASSESDRCKRAKREAMTVDDLLSEMAKQGFQDHIEPLKACLHKYRVELPCTMEVEPNPLPISDVRDWSELPLDALSAIFMKLGTIEILMGAGLVCRSWLVTAKSPELWRFVDMTRHKVVFSKAENVMCKMAKVAIDRSDGRMESFWAQKFVTSELLNYIASRCNSLKSIRLIGAYYFWDDENVIIKLAAKCPMLEEIEYSDQKQSWSFFTAIGAARPELKRLRVRLPWFDSDSIEREMRMEQRNGDDEDEEEEEEESDEAWEAIHNEEAFAIAESLHELRLLQMAGYGLTNKGVYAILEGCPHLEFLDLRECLHIIVNAELRARCANIRHVRLPGREPYVRCPEIQTIEADEGQVIEMAGLYETEARSVHNEPAMGNDDYGENYCDCWDDYSLPSSPDSPALPMYSMDDPRYYWEL</sequence>
<dbReference type="Gramene" id="TraesCS3B02G452500.1">
    <property type="protein sequence ID" value="TraesCS3B02G452500.1"/>
    <property type="gene ID" value="TraesCS3B02G452500"/>
</dbReference>
<dbReference type="SMR" id="A0A3B6FYP0"/>
<dbReference type="EnsemblPlants" id="TraesCS3B02G452500.1">
    <property type="protein sequence ID" value="TraesCS3B02G452500.1"/>
    <property type="gene ID" value="TraesCS3B02G452500"/>
</dbReference>
<dbReference type="KEGG" id="taes:123071908"/>
<dbReference type="STRING" id="4565.A0A3B6FYP0"/>
<feature type="region of interest" description="Disordered" evidence="1">
    <location>
        <begin position="294"/>
        <end position="317"/>
    </location>
</feature>
<evidence type="ECO:0000313" key="3">
    <source>
        <dbReference type="EnsemblPlants" id="TraesCS3B02G452500.1"/>
    </source>
</evidence>
<dbReference type="FunFam" id="1.20.1280.50:FF:000037">
    <property type="entry name" value="F-box protein SKIP19"/>
    <property type="match status" value="1"/>
</dbReference>
<dbReference type="InterPro" id="IPR036047">
    <property type="entry name" value="F-box-like_dom_sf"/>
</dbReference>
<dbReference type="GeneID" id="123071908"/>
<dbReference type="Gramene" id="TraesNOR3B03G01754980.1">
    <property type="protein sequence ID" value="TraesNOR3B03G01754980.1"/>
    <property type="gene ID" value="TraesNOR3B03G01754980"/>
</dbReference>
<dbReference type="SUPFAM" id="SSF81383">
    <property type="entry name" value="F-box domain"/>
    <property type="match status" value="1"/>
</dbReference>
<dbReference type="SUPFAM" id="SSF52047">
    <property type="entry name" value="RNI-like"/>
    <property type="match status" value="1"/>
</dbReference>
<dbReference type="SUPFAM" id="SSF47113">
    <property type="entry name" value="Histone-fold"/>
    <property type="match status" value="1"/>
</dbReference>
<dbReference type="Pfam" id="PF12937">
    <property type="entry name" value="F-box-like"/>
    <property type="match status" value="1"/>
</dbReference>
<dbReference type="InterPro" id="IPR001810">
    <property type="entry name" value="F-box_dom"/>
</dbReference>
<feature type="domain" description="F-box" evidence="2">
    <location>
        <begin position="124"/>
        <end position="169"/>
    </location>
</feature>
<dbReference type="GO" id="GO:0046982">
    <property type="term" value="F:protein heterodimerization activity"/>
    <property type="evidence" value="ECO:0007669"/>
    <property type="project" value="InterPro"/>
</dbReference>
<gene>
    <name evidence="3" type="primary">LOC123071908</name>
</gene>
<feature type="compositionally biased region" description="Acidic residues" evidence="1">
    <location>
        <begin position="303"/>
        <end position="317"/>
    </location>
</feature>
<evidence type="ECO:0000313" key="4">
    <source>
        <dbReference type="Proteomes" id="UP000019116"/>
    </source>
</evidence>
<name>A0A3B6FYP0_WHEAT</name>
<dbReference type="Gramene" id="TraesPARA_EIv1.0_0938480.1">
    <property type="protein sequence ID" value="TraesPARA_EIv1.0_0938480.1.CDS"/>
    <property type="gene ID" value="TraesPARA_EIv1.0_0938480"/>
</dbReference>
<evidence type="ECO:0000256" key="1">
    <source>
        <dbReference type="SAM" id="MobiDB-lite"/>
    </source>
</evidence>
<evidence type="ECO:0000259" key="2">
    <source>
        <dbReference type="Pfam" id="PF12937"/>
    </source>
</evidence>
<organism evidence="3">
    <name type="scientific">Triticum aestivum</name>
    <name type="common">Wheat</name>
    <dbReference type="NCBI Taxonomy" id="4565"/>
    <lineage>
        <taxon>Eukaryota</taxon>
        <taxon>Viridiplantae</taxon>
        <taxon>Streptophyta</taxon>
        <taxon>Embryophyta</taxon>
        <taxon>Tracheophyta</taxon>
        <taxon>Spermatophyta</taxon>
        <taxon>Magnoliopsida</taxon>
        <taxon>Liliopsida</taxon>
        <taxon>Poales</taxon>
        <taxon>Poaceae</taxon>
        <taxon>BOP clade</taxon>
        <taxon>Pooideae</taxon>
        <taxon>Triticodae</taxon>
        <taxon>Triticeae</taxon>
        <taxon>Triticinae</taxon>
        <taxon>Triticum</taxon>
    </lineage>
</organism>
<dbReference type="Proteomes" id="UP000019116">
    <property type="component" value="Chromosome 3B"/>
</dbReference>
<dbReference type="Gramene" id="TraesCLE_scaffold_150187_01G000100.1">
    <property type="protein sequence ID" value="TraesCLE_scaffold_150187_01G000100.1"/>
    <property type="gene ID" value="TraesCLE_scaffold_150187_01G000100"/>
</dbReference>
<dbReference type="PANTHER" id="PTHR38926">
    <property type="entry name" value="F-BOX DOMAIN CONTAINING PROTEIN, EXPRESSED"/>
    <property type="match status" value="1"/>
</dbReference>
<dbReference type="PANTHER" id="PTHR38926:SF77">
    <property type="entry name" value="OS08G0195000 PROTEIN"/>
    <property type="match status" value="1"/>
</dbReference>
<dbReference type="AlphaFoldDB" id="A0A3B6FYP0"/>
<dbReference type="Gene3D" id="3.80.10.10">
    <property type="entry name" value="Ribonuclease Inhibitor"/>
    <property type="match status" value="1"/>
</dbReference>
<dbReference type="Gramene" id="TraesCS3B03G1116100.2">
    <property type="protein sequence ID" value="TraesCS3B03G1116100.2.CDS"/>
    <property type="gene ID" value="TraesCS3B03G1116100"/>
</dbReference>